<dbReference type="Pfam" id="PF14523">
    <property type="entry name" value="Syntaxin_2"/>
    <property type="match status" value="1"/>
</dbReference>
<gene>
    <name evidence="4" type="ORF">MUCCIDRAFT_142561</name>
</gene>
<comment type="similarity">
    <text evidence="1">Belongs to the syntaxin family.</text>
</comment>
<dbReference type="STRING" id="747725.A0A168LC81"/>
<dbReference type="GO" id="GO:0006886">
    <property type="term" value="P:intracellular protein transport"/>
    <property type="evidence" value="ECO:0007669"/>
    <property type="project" value="TreeGrafter"/>
</dbReference>
<dbReference type="SMART" id="SM00397">
    <property type="entry name" value="t_SNARE"/>
    <property type="match status" value="1"/>
</dbReference>
<dbReference type="Pfam" id="PF05739">
    <property type="entry name" value="SNARE"/>
    <property type="match status" value="1"/>
</dbReference>
<accession>A0A168LC81</accession>
<dbReference type="GO" id="GO:0000149">
    <property type="term" value="F:SNARE binding"/>
    <property type="evidence" value="ECO:0007669"/>
    <property type="project" value="TreeGrafter"/>
</dbReference>
<proteinExistence type="inferred from homology"/>
<evidence type="ECO:0000259" key="3">
    <source>
        <dbReference type="PROSITE" id="PS50192"/>
    </source>
</evidence>
<keyword evidence="2" id="KW-1133">Transmembrane helix</keyword>
<sequence>DDDRQYKELTQRIAQQIFHINGNISNIERLVNFLGGPRDTSEIRGNLHDVTNATRDLIKDSTQDLKSLSSYQSLDAKKSVQQQKLSKDFQKVLSSFQKAQKISASKQREYVDKAKATTVMLQTNEEELEEEQQHGSVMDTQRQMQLEALDNEIEYNELLITEREGEIQNIEQGITELNEIFRDMGMLVNEQESGIQSIYGNVLNIAQNTRQAADELVIANRHQKSARRNMCCFLLIITIVGCILALIIVIAK</sequence>
<protein>
    <recommendedName>
        <fullName evidence="3">t-SNARE coiled-coil homology domain-containing protein</fullName>
    </recommendedName>
</protein>
<dbReference type="InterPro" id="IPR006011">
    <property type="entry name" value="Syntaxin_N"/>
</dbReference>
<dbReference type="FunFam" id="1.20.5.110:FF:000059">
    <property type="entry name" value="Related to syntaxin 12"/>
    <property type="match status" value="1"/>
</dbReference>
<dbReference type="GO" id="GO:0031201">
    <property type="term" value="C:SNARE complex"/>
    <property type="evidence" value="ECO:0007669"/>
    <property type="project" value="TreeGrafter"/>
</dbReference>
<keyword evidence="2" id="KW-0472">Membrane</keyword>
<evidence type="ECO:0000313" key="4">
    <source>
        <dbReference type="EMBL" id="OAD03355.1"/>
    </source>
</evidence>
<dbReference type="PANTHER" id="PTHR19957:SF38">
    <property type="entry name" value="LD27581P"/>
    <property type="match status" value="1"/>
</dbReference>
<dbReference type="GO" id="GO:0006896">
    <property type="term" value="P:Golgi to vacuole transport"/>
    <property type="evidence" value="ECO:0007669"/>
    <property type="project" value="TreeGrafter"/>
</dbReference>
<dbReference type="GO" id="GO:0005484">
    <property type="term" value="F:SNAP receptor activity"/>
    <property type="evidence" value="ECO:0007669"/>
    <property type="project" value="TreeGrafter"/>
</dbReference>
<dbReference type="VEuPathDB" id="FungiDB:MUCCIDRAFT_142561"/>
<dbReference type="SUPFAM" id="SSF47661">
    <property type="entry name" value="t-snare proteins"/>
    <property type="match status" value="1"/>
</dbReference>
<dbReference type="Gene3D" id="1.20.58.70">
    <property type="match status" value="1"/>
</dbReference>
<dbReference type="GO" id="GO:0012505">
    <property type="term" value="C:endomembrane system"/>
    <property type="evidence" value="ECO:0007669"/>
    <property type="project" value="TreeGrafter"/>
</dbReference>
<keyword evidence="2" id="KW-0812">Transmembrane</keyword>
<feature type="domain" description="T-SNARE coiled-coil homology" evidence="3">
    <location>
        <begin position="157"/>
        <end position="219"/>
    </location>
</feature>
<name>A0A168LC81_MUCCL</name>
<evidence type="ECO:0000256" key="2">
    <source>
        <dbReference type="SAM" id="Phobius"/>
    </source>
</evidence>
<dbReference type="AlphaFoldDB" id="A0A168LC81"/>
<evidence type="ECO:0000256" key="1">
    <source>
        <dbReference type="ARBA" id="ARBA00009063"/>
    </source>
</evidence>
<dbReference type="EMBL" id="AMYB01000004">
    <property type="protein sequence ID" value="OAD03355.1"/>
    <property type="molecule type" value="Genomic_DNA"/>
</dbReference>
<dbReference type="InterPro" id="IPR000727">
    <property type="entry name" value="T_SNARE_dom"/>
</dbReference>
<dbReference type="Gene3D" id="1.20.5.110">
    <property type="match status" value="1"/>
</dbReference>
<feature type="transmembrane region" description="Helical" evidence="2">
    <location>
        <begin position="231"/>
        <end position="251"/>
    </location>
</feature>
<dbReference type="OrthoDB" id="364348at2759"/>
<dbReference type="CDD" id="cd15840">
    <property type="entry name" value="SNARE_Qa"/>
    <property type="match status" value="1"/>
</dbReference>
<dbReference type="GO" id="GO:0006906">
    <property type="term" value="P:vesicle fusion"/>
    <property type="evidence" value="ECO:0007669"/>
    <property type="project" value="TreeGrafter"/>
</dbReference>
<comment type="caution">
    <text evidence="4">The sequence shown here is derived from an EMBL/GenBank/DDBJ whole genome shotgun (WGS) entry which is preliminary data.</text>
</comment>
<dbReference type="SMART" id="SM00503">
    <property type="entry name" value="SynN"/>
    <property type="match status" value="1"/>
</dbReference>
<dbReference type="Proteomes" id="UP000077051">
    <property type="component" value="Unassembled WGS sequence"/>
</dbReference>
<dbReference type="InterPro" id="IPR010989">
    <property type="entry name" value="SNARE"/>
</dbReference>
<feature type="non-terminal residue" evidence="4">
    <location>
        <position position="1"/>
    </location>
</feature>
<evidence type="ECO:0000313" key="5">
    <source>
        <dbReference type="Proteomes" id="UP000077051"/>
    </source>
</evidence>
<dbReference type="PROSITE" id="PS50192">
    <property type="entry name" value="T_SNARE"/>
    <property type="match status" value="1"/>
</dbReference>
<dbReference type="PANTHER" id="PTHR19957">
    <property type="entry name" value="SYNTAXIN"/>
    <property type="match status" value="1"/>
</dbReference>
<dbReference type="GO" id="GO:0048278">
    <property type="term" value="P:vesicle docking"/>
    <property type="evidence" value="ECO:0007669"/>
    <property type="project" value="TreeGrafter"/>
</dbReference>
<reference evidence="4 5" key="1">
    <citation type="submission" date="2015-06" db="EMBL/GenBank/DDBJ databases">
        <title>Expansion of signal transduction pathways in fungi by whole-genome duplication.</title>
        <authorList>
            <consortium name="DOE Joint Genome Institute"/>
            <person name="Corrochano L.M."/>
            <person name="Kuo A."/>
            <person name="Marcet-Houben M."/>
            <person name="Polaino S."/>
            <person name="Salamov A."/>
            <person name="Villalobos J.M."/>
            <person name="Alvarez M.I."/>
            <person name="Avalos J."/>
            <person name="Benito E.P."/>
            <person name="Benoit I."/>
            <person name="Burger G."/>
            <person name="Camino L.P."/>
            <person name="Canovas D."/>
            <person name="Cerda-Olmedo E."/>
            <person name="Cheng J.-F."/>
            <person name="Dominguez A."/>
            <person name="Elias M."/>
            <person name="Eslava A.P."/>
            <person name="Glaser F."/>
            <person name="Grimwood J."/>
            <person name="Gutierrez G."/>
            <person name="Heitman J."/>
            <person name="Henrissat B."/>
            <person name="Iturriaga E.A."/>
            <person name="Lang B.F."/>
            <person name="Lavin J.L."/>
            <person name="Lee S."/>
            <person name="Li W."/>
            <person name="Lindquist E."/>
            <person name="Lopez-Garcia S."/>
            <person name="Luque E.M."/>
            <person name="Marcos A.T."/>
            <person name="Martin J."/>
            <person name="Mccluskey K."/>
            <person name="Medina H.R."/>
            <person name="Miralles-Duran A."/>
            <person name="Miyazaki A."/>
            <person name="Munoz-Torres E."/>
            <person name="Oguiza J.A."/>
            <person name="Ohm R."/>
            <person name="Olmedo M."/>
            <person name="Orejas M."/>
            <person name="Ortiz-Castellanos L."/>
            <person name="Pisabarro A.G."/>
            <person name="Rodriguez-Romero J."/>
            <person name="Ruiz-Herrera J."/>
            <person name="Ruiz-Vazquez R."/>
            <person name="Sanz C."/>
            <person name="Schackwitz W."/>
            <person name="Schmutz J."/>
            <person name="Shahriari M."/>
            <person name="Shelest E."/>
            <person name="Silva-Franco F."/>
            <person name="Soanes D."/>
            <person name="Syed K."/>
            <person name="Tagua V.G."/>
            <person name="Talbot N.J."/>
            <person name="Thon M."/>
            <person name="De Vries R.P."/>
            <person name="Wiebenga A."/>
            <person name="Yadav J.S."/>
            <person name="Braun E.L."/>
            <person name="Baker S."/>
            <person name="Garre V."/>
            <person name="Horwitz B."/>
            <person name="Torres-Martinez S."/>
            <person name="Idnurm A."/>
            <person name="Herrera-Estrella A."/>
            <person name="Gabaldon T."/>
            <person name="Grigoriev I.V."/>
        </authorList>
    </citation>
    <scope>NUCLEOTIDE SEQUENCE [LARGE SCALE GENOMIC DNA]</scope>
    <source>
        <strain evidence="4 5">CBS 277.49</strain>
    </source>
</reference>
<keyword evidence="5" id="KW-1185">Reference proteome</keyword>
<organism evidence="4 5">
    <name type="scientific">Mucor lusitanicus CBS 277.49</name>
    <dbReference type="NCBI Taxonomy" id="747725"/>
    <lineage>
        <taxon>Eukaryota</taxon>
        <taxon>Fungi</taxon>
        <taxon>Fungi incertae sedis</taxon>
        <taxon>Mucoromycota</taxon>
        <taxon>Mucoromycotina</taxon>
        <taxon>Mucoromycetes</taxon>
        <taxon>Mucorales</taxon>
        <taxon>Mucorineae</taxon>
        <taxon>Mucoraceae</taxon>
        <taxon>Mucor</taxon>
    </lineage>
</organism>
<dbReference type="InterPro" id="IPR045242">
    <property type="entry name" value="Syntaxin"/>
</dbReference>